<reference evidence="1" key="1">
    <citation type="journal article" date="2023" name="bioRxiv">
        <title>Improved chromosome-level genome assembly for marigold (Tagetes erecta).</title>
        <authorList>
            <person name="Jiang F."/>
            <person name="Yuan L."/>
            <person name="Wang S."/>
            <person name="Wang H."/>
            <person name="Xu D."/>
            <person name="Wang A."/>
            <person name="Fan W."/>
        </authorList>
    </citation>
    <scope>NUCLEOTIDE SEQUENCE</scope>
    <source>
        <strain evidence="1">WSJ</strain>
        <tissue evidence="1">Leaf</tissue>
    </source>
</reference>
<evidence type="ECO:0000313" key="2">
    <source>
        <dbReference type="Proteomes" id="UP001229421"/>
    </source>
</evidence>
<organism evidence="1 2">
    <name type="scientific">Tagetes erecta</name>
    <name type="common">African marigold</name>
    <dbReference type="NCBI Taxonomy" id="13708"/>
    <lineage>
        <taxon>Eukaryota</taxon>
        <taxon>Viridiplantae</taxon>
        <taxon>Streptophyta</taxon>
        <taxon>Embryophyta</taxon>
        <taxon>Tracheophyta</taxon>
        <taxon>Spermatophyta</taxon>
        <taxon>Magnoliopsida</taxon>
        <taxon>eudicotyledons</taxon>
        <taxon>Gunneridae</taxon>
        <taxon>Pentapetalae</taxon>
        <taxon>asterids</taxon>
        <taxon>campanulids</taxon>
        <taxon>Asterales</taxon>
        <taxon>Asteraceae</taxon>
        <taxon>Asteroideae</taxon>
        <taxon>Heliantheae alliance</taxon>
        <taxon>Tageteae</taxon>
        <taxon>Tagetes</taxon>
    </lineage>
</organism>
<proteinExistence type="predicted"/>
<gene>
    <name evidence="1" type="ORF">QVD17_17533</name>
</gene>
<evidence type="ECO:0000313" key="1">
    <source>
        <dbReference type="EMBL" id="KAK1428694.1"/>
    </source>
</evidence>
<protein>
    <submittedName>
        <fullName evidence="1">Uncharacterized protein</fullName>
    </submittedName>
</protein>
<dbReference type="EMBL" id="JAUHHV010000004">
    <property type="protein sequence ID" value="KAK1428694.1"/>
    <property type="molecule type" value="Genomic_DNA"/>
</dbReference>
<dbReference type="Proteomes" id="UP001229421">
    <property type="component" value="Unassembled WGS sequence"/>
</dbReference>
<name>A0AAD8KU39_TARER</name>
<sequence length="118" mass="14330">MIPHYSQFHSISQIKSKKFNFGDHITPQSSRTHRHRNIFDFDISVKFDCSLHQHHRCHHIPFVRHFYLYKFVFSLFDPVLPPLLINRCLFMHTHPYPIIYQLDSSFISLYQRFLQGKL</sequence>
<dbReference type="AlphaFoldDB" id="A0AAD8KU39"/>
<keyword evidence="2" id="KW-1185">Reference proteome</keyword>
<accession>A0AAD8KU39</accession>
<comment type="caution">
    <text evidence="1">The sequence shown here is derived from an EMBL/GenBank/DDBJ whole genome shotgun (WGS) entry which is preliminary data.</text>
</comment>